<evidence type="ECO:0000313" key="1">
    <source>
        <dbReference type="EMBL" id="MBD2562335.1"/>
    </source>
</evidence>
<reference evidence="1 2" key="1">
    <citation type="journal article" date="2020" name="ISME J.">
        <title>Comparative genomics reveals insights into cyanobacterial evolution and habitat adaptation.</title>
        <authorList>
            <person name="Chen M.Y."/>
            <person name="Teng W.K."/>
            <person name="Zhao L."/>
            <person name="Hu C.X."/>
            <person name="Zhou Y.K."/>
            <person name="Han B.P."/>
            <person name="Song L.R."/>
            <person name="Shu W.S."/>
        </authorList>
    </citation>
    <scope>NUCLEOTIDE SEQUENCE [LARGE SCALE GENOMIC DNA]</scope>
    <source>
        <strain evidence="1 2">FACHB-391</strain>
    </source>
</reference>
<protein>
    <submittedName>
        <fullName evidence="1">Scytonemin biosynthesis cyclase/decarboxylase ScyC</fullName>
    </submittedName>
</protein>
<accession>A0ABR8EXA7</accession>
<dbReference type="RefSeq" id="WP_190898020.1">
    <property type="nucleotide sequence ID" value="NZ_JACJTE010000018.1"/>
</dbReference>
<evidence type="ECO:0000313" key="2">
    <source>
        <dbReference type="Proteomes" id="UP000604661"/>
    </source>
</evidence>
<name>A0ABR8EXA7_NOSLI</name>
<organism evidence="1 2">
    <name type="scientific">Nostoc linckia FACHB-391</name>
    <dbReference type="NCBI Taxonomy" id="2692906"/>
    <lineage>
        <taxon>Bacteria</taxon>
        <taxon>Bacillati</taxon>
        <taxon>Cyanobacteriota</taxon>
        <taxon>Cyanophyceae</taxon>
        <taxon>Nostocales</taxon>
        <taxon>Nostocaceae</taxon>
        <taxon>Nostoc</taxon>
    </lineage>
</organism>
<dbReference type="EMBL" id="JACJTE010000018">
    <property type="protein sequence ID" value="MBD2562335.1"/>
    <property type="molecule type" value="Genomic_DNA"/>
</dbReference>
<sequence length="315" mass="36524">MEKNTFATSAFIATSAENAFDYLCNLKNLDDWTLFSRMKEQIDEDTWLGTASAYQNKLYYHVKKLEHPLFYGIEWHCGFEYNKYFQVYPVLLFPPSYIEPGTDEEGVYFHWVSFVDPKRRTPMMIEAVGTIHTSECRSLKGILERKAGHTAAVVGRNFIDSETIYIDAPIEMGVEYLSNLRNMDEWSHLLHSHGEISPQSGEFLDEYDQKVKVTLQLHNLNKYYLLEQDYFYPDYGFIQRSPVMLIPAAYAFGDPSASGFIQHRITFWKVDQPLPHGKLQIEDFMSESINIKRLLEAKAGNLDTFARGRSYIPKA</sequence>
<dbReference type="Proteomes" id="UP000604661">
    <property type="component" value="Unassembled WGS sequence"/>
</dbReference>
<gene>
    <name evidence="1" type="primary">scyC</name>
    <name evidence="1" type="ORF">H6G95_17295</name>
</gene>
<proteinExistence type="predicted"/>
<comment type="caution">
    <text evidence="1">The sequence shown here is derived from an EMBL/GenBank/DDBJ whole genome shotgun (WGS) entry which is preliminary data.</text>
</comment>
<dbReference type="NCBIfam" id="NF035924">
    <property type="entry name" value="scytonem_ScyC"/>
    <property type="match status" value="1"/>
</dbReference>
<keyword evidence="2" id="KW-1185">Reference proteome</keyword>